<comment type="caution">
    <text evidence="13">The sequence shown here is derived from an EMBL/GenBank/DDBJ whole genome shotgun (WGS) entry which is preliminary data.</text>
</comment>
<keyword evidence="5 9" id="KW-0697">Rotamase</keyword>
<dbReference type="InterPro" id="IPR037041">
    <property type="entry name" value="Trigger_fac_C_sf"/>
</dbReference>
<evidence type="ECO:0000313" key="13">
    <source>
        <dbReference type="EMBL" id="PVY39164.1"/>
    </source>
</evidence>
<reference evidence="13 14" key="1">
    <citation type="submission" date="2018-04" db="EMBL/GenBank/DDBJ databases">
        <title>Genomic Encyclopedia of Type Strains, Phase IV (KMG-IV): sequencing the most valuable type-strain genomes for metagenomic binning, comparative biology and taxonomic classification.</title>
        <authorList>
            <person name="Goeker M."/>
        </authorList>
    </citation>
    <scope>NUCLEOTIDE SEQUENCE [LARGE SCALE GENOMIC DNA]</scope>
    <source>
        <strain evidence="13 14">DSM 14823</strain>
    </source>
</reference>
<dbReference type="InterPro" id="IPR008880">
    <property type="entry name" value="Trigger_fac_C"/>
</dbReference>
<feature type="domain" description="Trigger factor ribosome-binding bacterial" evidence="11">
    <location>
        <begin position="10"/>
        <end position="150"/>
    </location>
</feature>
<keyword evidence="9" id="KW-0963">Cytoplasm</keyword>
<dbReference type="GO" id="GO:0006457">
    <property type="term" value="P:protein folding"/>
    <property type="evidence" value="ECO:0007669"/>
    <property type="project" value="UniProtKB-UniRule"/>
</dbReference>
<dbReference type="Pfam" id="PF05697">
    <property type="entry name" value="Trigger_N"/>
    <property type="match status" value="1"/>
</dbReference>
<comment type="function">
    <text evidence="9">Involved in protein export. Acts as a chaperone by maintaining the newly synthesized protein in an open conformation. Functions as a peptidyl-prolyl cis-trans isomerase.</text>
</comment>
<keyword evidence="10" id="KW-0175">Coiled coil</keyword>
<dbReference type="EMBL" id="QEKH01000022">
    <property type="protein sequence ID" value="PVY39164.1"/>
    <property type="molecule type" value="Genomic_DNA"/>
</dbReference>
<accession>A0A2U1ARV0</accession>
<dbReference type="Gene3D" id="1.10.3120.10">
    <property type="entry name" value="Trigger factor, C-terminal domain"/>
    <property type="match status" value="1"/>
</dbReference>
<dbReference type="InterPro" id="IPR027304">
    <property type="entry name" value="Trigger_fact/SurA_dom_sf"/>
</dbReference>
<evidence type="ECO:0000313" key="14">
    <source>
        <dbReference type="Proteomes" id="UP000245959"/>
    </source>
</evidence>
<evidence type="ECO:0000256" key="8">
    <source>
        <dbReference type="ARBA" id="ARBA00029986"/>
    </source>
</evidence>
<dbReference type="SUPFAM" id="SSF102735">
    <property type="entry name" value="Trigger factor ribosome-binding domain"/>
    <property type="match status" value="1"/>
</dbReference>
<evidence type="ECO:0000259" key="11">
    <source>
        <dbReference type="Pfam" id="PF05697"/>
    </source>
</evidence>
<evidence type="ECO:0000256" key="9">
    <source>
        <dbReference type="HAMAP-Rule" id="MF_00303"/>
    </source>
</evidence>
<dbReference type="EC" id="5.2.1.8" evidence="3 9"/>
<dbReference type="HAMAP" id="MF_00303">
    <property type="entry name" value="Trigger_factor_Tig"/>
    <property type="match status" value="1"/>
</dbReference>
<dbReference type="InterPro" id="IPR008881">
    <property type="entry name" value="Trigger_fac_ribosome-bd_bac"/>
</dbReference>
<evidence type="ECO:0000256" key="3">
    <source>
        <dbReference type="ARBA" id="ARBA00013194"/>
    </source>
</evidence>
<dbReference type="Gene3D" id="3.30.70.1050">
    <property type="entry name" value="Trigger factor ribosome-binding domain"/>
    <property type="match status" value="1"/>
</dbReference>
<evidence type="ECO:0000256" key="1">
    <source>
        <dbReference type="ARBA" id="ARBA00000971"/>
    </source>
</evidence>
<proteinExistence type="inferred from homology"/>
<dbReference type="RefSeq" id="WP_165833074.1">
    <property type="nucleotide sequence ID" value="NZ_CALXNT010000060.1"/>
</dbReference>
<organism evidence="13 14">
    <name type="scientific">Victivallis vadensis</name>
    <dbReference type="NCBI Taxonomy" id="172901"/>
    <lineage>
        <taxon>Bacteria</taxon>
        <taxon>Pseudomonadati</taxon>
        <taxon>Lentisphaerota</taxon>
        <taxon>Lentisphaeria</taxon>
        <taxon>Victivallales</taxon>
        <taxon>Victivallaceae</taxon>
        <taxon>Victivallis</taxon>
    </lineage>
</organism>
<evidence type="ECO:0000256" key="6">
    <source>
        <dbReference type="ARBA" id="ARBA00023186"/>
    </source>
</evidence>
<sequence length="435" mass="49137">MAKKLVDSIQMEVRDAQPCRKEFDFVVPADVVKSEAEKTVREIAGMVSVPGFRQGKAPVNMIKTKYDGEIREELQRKIMYAAFEMASKDEVYDIISCGIEGKPELKLDAEFKFTLGADVAPEIEVGDYKAIKVEIPKDAVTDEQVEERVKFYRTMYGNYADVEGAAQAEDMLKVSYKSDFELPEDATPAVKRQAEADNTFIWLSEPESIPGCIKALTGAEKGKEYTFDAVYPADYREAALAGKTVKYTVKVEGIQRRSVLTDEELAEKARVKSLEEFRDMLRKAMEQESETKHHNEVVEAVYKRLAEQVGDVELPPNVLQAEISKELQKIAREVVKSEEDAETFKKELETHKAAAEKAARESLKKSFILRKIAKLENISLSQGEVDEQLNQMSRYYGYKEKEFRAMLEKNGGMDDLQLDLINAKVLSMLAESAAK</sequence>
<dbReference type="Proteomes" id="UP000245959">
    <property type="component" value="Unassembled WGS sequence"/>
</dbReference>
<dbReference type="SUPFAM" id="SSF54534">
    <property type="entry name" value="FKBP-like"/>
    <property type="match status" value="1"/>
</dbReference>
<dbReference type="PIRSF" id="PIRSF003095">
    <property type="entry name" value="Trigger_factor"/>
    <property type="match status" value="1"/>
</dbReference>
<feature type="domain" description="Trigger factor C-terminal" evidence="12">
    <location>
        <begin position="273"/>
        <end position="430"/>
    </location>
</feature>
<comment type="catalytic activity">
    <reaction evidence="1 9">
        <text>[protein]-peptidylproline (omega=180) = [protein]-peptidylproline (omega=0)</text>
        <dbReference type="Rhea" id="RHEA:16237"/>
        <dbReference type="Rhea" id="RHEA-COMP:10747"/>
        <dbReference type="Rhea" id="RHEA-COMP:10748"/>
        <dbReference type="ChEBI" id="CHEBI:83833"/>
        <dbReference type="ChEBI" id="CHEBI:83834"/>
        <dbReference type="EC" id="5.2.1.8"/>
    </reaction>
</comment>
<dbReference type="Pfam" id="PF05698">
    <property type="entry name" value="Trigger_C"/>
    <property type="match status" value="1"/>
</dbReference>
<comment type="similarity">
    <text evidence="2 9">Belongs to the FKBP-type PPIase family. Tig subfamily.</text>
</comment>
<keyword evidence="9" id="KW-0132">Cell division</keyword>
<dbReference type="SUPFAM" id="SSF109998">
    <property type="entry name" value="Triger factor/SurA peptide-binding domain-like"/>
    <property type="match status" value="1"/>
</dbReference>
<dbReference type="GO" id="GO:0005737">
    <property type="term" value="C:cytoplasm"/>
    <property type="evidence" value="ECO:0007669"/>
    <property type="project" value="UniProtKB-SubCell"/>
</dbReference>
<dbReference type="Gene3D" id="3.10.50.40">
    <property type="match status" value="1"/>
</dbReference>
<protein>
    <recommendedName>
        <fullName evidence="4 9">Trigger factor</fullName>
        <shortName evidence="9">TF</shortName>
        <ecNumber evidence="3 9">5.2.1.8</ecNumber>
    </recommendedName>
    <alternativeName>
        <fullName evidence="8 9">PPIase</fullName>
    </alternativeName>
</protein>
<evidence type="ECO:0000256" key="10">
    <source>
        <dbReference type="SAM" id="Coils"/>
    </source>
</evidence>
<dbReference type="AlphaFoldDB" id="A0A2U1ARV0"/>
<evidence type="ECO:0000256" key="5">
    <source>
        <dbReference type="ARBA" id="ARBA00023110"/>
    </source>
</evidence>
<evidence type="ECO:0000256" key="4">
    <source>
        <dbReference type="ARBA" id="ARBA00016902"/>
    </source>
</evidence>
<feature type="coiled-coil region" evidence="10">
    <location>
        <begin position="327"/>
        <end position="365"/>
    </location>
</feature>
<evidence type="ECO:0000256" key="2">
    <source>
        <dbReference type="ARBA" id="ARBA00005464"/>
    </source>
</evidence>
<evidence type="ECO:0000259" key="12">
    <source>
        <dbReference type="Pfam" id="PF05698"/>
    </source>
</evidence>
<keyword evidence="6 9" id="KW-0143">Chaperone</keyword>
<dbReference type="InterPro" id="IPR036611">
    <property type="entry name" value="Trigger_fac_ribosome-bd_sf"/>
</dbReference>
<dbReference type="GO" id="GO:0003755">
    <property type="term" value="F:peptidyl-prolyl cis-trans isomerase activity"/>
    <property type="evidence" value="ECO:0007669"/>
    <property type="project" value="UniProtKB-UniRule"/>
</dbReference>
<keyword evidence="14" id="KW-1185">Reference proteome</keyword>
<dbReference type="GO" id="GO:0015031">
    <property type="term" value="P:protein transport"/>
    <property type="evidence" value="ECO:0007669"/>
    <property type="project" value="UniProtKB-UniRule"/>
</dbReference>
<name>A0A2U1ARV0_9BACT</name>
<dbReference type="NCBIfam" id="TIGR00115">
    <property type="entry name" value="tig"/>
    <property type="match status" value="1"/>
</dbReference>
<comment type="domain">
    <text evidence="9">Consists of 3 domains; the N-terminus binds the ribosome, the middle domain has PPIase activity, while the C-terminus has intrinsic chaperone activity on its own.</text>
</comment>
<dbReference type="GeneID" id="78296076"/>
<keyword evidence="7 9" id="KW-0413">Isomerase</keyword>
<dbReference type="InterPro" id="IPR005215">
    <property type="entry name" value="Trig_fac"/>
</dbReference>
<comment type="subcellular location">
    <subcellularLocation>
        <location evidence="9">Cytoplasm</location>
    </subcellularLocation>
    <text evidence="9">About half TF is bound to the ribosome near the polypeptide exit tunnel while the other half is free in the cytoplasm.</text>
</comment>
<keyword evidence="9" id="KW-0131">Cell cycle</keyword>
<dbReference type="GO" id="GO:0051301">
    <property type="term" value="P:cell division"/>
    <property type="evidence" value="ECO:0007669"/>
    <property type="project" value="UniProtKB-KW"/>
</dbReference>
<dbReference type="InterPro" id="IPR046357">
    <property type="entry name" value="PPIase_dom_sf"/>
</dbReference>
<evidence type="ECO:0000256" key="7">
    <source>
        <dbReference type="ARBA" id="ARBA00023235"/>
    </source>
</evidence>
<gene>
    <name evidence="9" type="primary">tig</name>
    <name evidence="13" type="ORF">C8D82_12239</name>
</gene>